<proteinExistence type="predicted"/>
<evidence type="ECO:0000313" key="2">
    <source>
        <dbReference type="Proteomes" id="UP000194999"/>
    </source>
</evidence>
<dbReference type="Proteomes" id="UP000194999">
    <property type="component" value="Unassembled WGS sequence"/>
</dbReference>
<comment type="caution">
    <text evidence="1">The sequence shown here is derived from an EMBL/GenBank/DDBJ whole genome shotgun (WGS) entry which is preliminary data.</text>
</comment>
<protein>
    <submittedName>
        <fullName evidence="1">Uncharacterized protein</fullName>
    </submittedName>
</protein>
<accession>A0A252BE07</accession>
<organism evidence="1 2">
    <name type="scientific">Acetobacter orientalis</name>
    <dbReference type="NCBI Taxonomy" id="146474"/>
    <lineage>
        <taxon>Bacteria</taxon>
        <taxon>Pseudomonadati</taxon>
        <taxon>Pseudomonadota</taxon>
        <taxon>Alphaproteobacteria</taxon>
        <taxon>Acetobacterales</taxon>
        <taxon>Acetobacteraceae</taxon>
        <taxon>Acetobacter</taxon>
    </lineage>
</organism>
<sequence>MQSWSVLGRTVQLCLRGGALAGRVRSISCTRVGLVRRIWLARKILAAELFARPDAHSSKKQRSDTQLAPCLCTVRRAAAL</sequence>
<name>A0A252BE07_9PROT</name>
<reference evidence="1 2" key="1">
    <citation type="submission" date="2014-06" db="EMBL/GenBank/DDBJ databases">
        <authorList>
            <person name="Ju J."/>
            <person name="Zhang J."/>
        </authorList>
    </citation>
    <scope>NUCLEOTIDE SEQUENCE [LARGE SCALE GENOMIC DNA]</scope>
    <source>
        <strain evidence="1">DmW_048</strain>
    </source>
</reference>
<gene>
    <name evidence="1" type="ORF">HK15_05035</name>
</gene>
<evidence type="ECO:0000313" key="1">
    <source>
        <dbReference type="EMBL" id="OUJ02607.1"/>
    </source>
</evidence>
<dbReference type="AlphaFoldDB" id="A0A252BE07"/>
<dbReference type="EMBL" id="JOOY01000022">
    <property type="protein sequence ID" value="OUJ02607.1"/>
    <property type="molecule type" value="Genomic_DNA"/>
</dbReference>